<dbReference type="AlphaFoldDB" id="A0A8H7L9J6"/>
<reference evidence="2" key="1">
    <citation type="submission" date="2020-10" db="EMBL/GenBank/DDBJ databases">
        <title>The Whole-Genome Sequence of Metschnikowia persimmonesis, a Novel Endophytic Yeast Species Isolated from Medicinal Plant Diospyros kaki Thumb.</title>
        <authorList>
            <person name="Rahmat E."/>
            <person name="Kang Y."/>
        </authorList>
    </citation>
    <scope>NUCLEOTIDE SEQUENCE</scope>
    <source>
        <strain evidence="2">KIOM G15050</strain>
    </source>
</reference>
<keyword evidence="3" id="KW-1185">Reference proteome</keyword>
<sequence>MLIDEKDNVVGMIDTVTDKLRVIELRRREHKPTKYTGDPSYDKIMLALEEVRTELDTLKRDLEELCLRKGIHVNSCGKLSLSPNATSDTDE</sequence>
<gene>
    <name evidence="2" type="ORF">HF325_005108</name>
</gene>
<proteinExistence type="predicted"/>
<comment type="caution">
    <text evidence="2">The sequence shown here is derived from an EMBL/GenBank/DDBJ whole genome shotgun (WGS) entry which is preliminary data.</text>
</comment>
<evidence type="ECO:0000313" key="2">
    <source>
        <dbReference type="EMBL" id="KAF8000179.1"/>
    </source>
</evidence>
<evidence type="ECO:0000313" key="3">
    <source>
        <dbReference type="Proteomes" id="UP000649328"/>
    </source>
</evidence>
<dbReference type="EMBL" id="JACBPP010000007">
    <property type="protein sequence ID" value="KAF8000179.1"/>
    <property type="molecule type" value="Genomic_DNA"/>
</dbReference>
<accession>A0A8H7L9J6</accession>
<protein>
    <submittedName>
        <fullName evidence="2">Uncharacterized protein</fullName>
    </submittedName>
</protein>
<feature type="coiled-coil region" evidence="1">
    <location>
        <begin position="41"/>
        <end position="68"/>
    </location>
</feature>
<name>A0A8H7L9J6_9ASCO</name>
<evidence type="ECO:0000256" key="1">
    <source>
        <dbReference type="SAM" id="Coils"/>
    </source>
</evidence>
<organism evidence="2 3">
    <name type="scientific">Metschnikowia pulcherrima</name>
    <dbReference type="NCBI Taxonomy" id="27326"/>
    <lineage>
        <taxon>Eukaryota</taxon>
        <taxon>Fungi</taxon>
        <taxon>Dikarya</taxon>
        <taxon>Ascomycota</taxon>
        <taxon>Saccharomycotina</taxon>
        <taxon>Pichiomycetes</taxon>
        <taxon>Metschnikowiaceae</taxon>
        <taxon>Metschnikowia</taxon>
    </lineage>
</organism>
<dbReference type="Proteomes" id="UP000649328">
    <property type="component" value="Unassembled WGS sequence"/>
</dbReference>
<keyword evidence="1" id="KW-0175">Coiled coil</keyword>